<dbReference type="GO" id="GO:0008170">
    <property type="term" value="F:N-methyltransferase activity"/>
    <property type="evidence" value="ECO:0007669"/>
    <property type="project" value="UniProtKB-ARBA"/>
</dbReference>
<organism evidence="2">
    <name type="scientific">Caligus clemensi</name>
    <name type="common">Sea louse</name>
    <dbReference type="NCBI Taxonomy" id="344056"/>
    <lineage>
        <taxon>Eukaryota</taxon>
        <taxon>Metazoa</taxon>
        <taxon>Ecdysozoa</taxon>
        <taxon>Arthropoda</taxon>
        <taxon>Crustacea</taxon>
        <taxon>Multicrustacea</taxon>
        <taxon>Hexanauplia</taxon>
        <taxon>Copepoda</taxon>
        <taxon>Siphonostomatoida</taxon>
        <taxon>Caligidae</taxon>
        <taxon>Caligus</taxon>
    </lineage>
</organism>
<name>C1C083_CALCM</name>
<evidence type="ECO:0000313" key="2">
    <source>
        <dbReference type="EMBL" id="ACO14686.1"/>
    </source>
</evidence>
<protein>
    <submittedName>
        <fullName evidence="2">Msta, isoform A</fullName>
    </submittedName>
</protein>
<dbReference type="PANTHER" id="PTHR46455:SF5">
    <property type="entry name" value="SET AND MYND DOMAIN CONTAINING, ARTHROPOD-SPECIFIC, MEMBER 4, ISOFORM A"/>
    <property type="match status" value="1"/>
</dbReference>
<dbReference type="Gene3D" id="2.170.270.10">
    <property type="entry name" value="SET domain"/>
    <property type="match status" value="1"/>
</dbReference>
<reference evidence="2" key="1">
    <citation type="submission" date="2009-03" db="EMBL/GenBank/DDBJ databases">
        <title>Caligus clemensi ESTs and full-length cDNAs.</title>
        <authorList>
            <person name="Yasuike M."/>
            <person name="von Schalburg K."/>
            <person name="Cooper G."/>
            <person name="Leong J."/>
            <person name="Jones S.R.M."/>
            <person name="Koop B.F."/>
        </authorList>
    </citation>
    <scope>NUCLEOTIDE SEQUENCE</scope>
    <source>
        <tissue evidence="2">Whole</tissue>
    </source>
</reference>
<dbReference type="AlphaFoldDB" id="C1C083"/>
<dbReference type="CDD" id="cd20071">
    <property type="entry name" value="SET_SMYD"/>
    <property type="match status" value="1"/>
</dbReference>
<dbReference type="GO" id="GO:0008276">
    <property type="term" value="F:protein methyltransferase activity"/>
    <property type="evidence" value="ECO:0007669"/>
    <property type="project" value="UniProtKB-ARBA"/>
</dbReference>
<dbReference type="SUPFAM" id="SSF82199">
    <property type="entry name" value="SET domain"/>
    <property type="match status" value="1"/>
</dbReference>
<dbReference type="EMBL" id="BT080262">
    <property type="protein sequence ID" value="ACO14686.1"/>
    <property type="molecule type" value="mRNA"/>
</dbReference>
<dbReference type="InterPro" id="IPR001214">
    <property type="entry name" value="SET_dom"/>
</dbReference>
<accession>C1C083</accession>
<dbReference type="PANTHER" id="PTHR46455">
    <property type="entry name" value="SET AND MYND DOMAIN CONTAINING, ARTHROPOD-SPECIFIC, MEMBER 4, ISOFORM A"/>
    <property type="match status" value="1"/>
</dbReference>
<dbReference type="PROSITE" id="PS50280">
    <property type="entry name" value="SET"/>
    <property type="match status" value="1"/>
</dbReference>
<proteinExistence type="evidence at transcript level"/>
<gene>
    <name evidence="2" type="primary">MSTAA</name>
</gene>
<dbReference type="Gene3D" id="6.10.140.2220">
    <property type="match status" value="1"/>
</dbReference>
<dbReference type="InterPro" id="IPR053010">
    <property type="entry name" value="SET_SmydA-8"/>
</dbReference>
<sequence>MSSDDSCENPPGSCFICHQPSSDSCRKSNHDETVYFCSKEHERLHSGDKTSSCFPYRVTKSHQVGRFLVASRKILRGEIIFQELPGIVGPNPVVSSPICVACYKQVGPRSSCPKCGFPLCEESCERDHGFICEHLHRFGIDLTPEEMCDSSILHAILPLKLLLSKESNPHVYNCLSILMDHREDRLNDPEYLEGIQTPILKSLERSLSTYSTDELLKALGIVEVNSYEVYNLTGHSGFRGLFCLTSLLSHDCVPKRRPIIGHETPYGLTMISTRNINEGEILSINYVHTQKPNRIRRRTLKDNWYFECSCKRCEDEAEFGLHPDAIWCDSCQEGLIKPSHKGIYCCDKCSREKSQGCIEDLIESLESQKAEIDRQDVNQYLELYRRSSVLLGENHYFLNSPRRWIIPLFCRPLTSSPRLVPSPDMLRDKIQLCEGYLRLLNKIEPGLSKNRGKVLYEWAECSLKLLNVRGGGDKDLLVSIRSALKESLACLEHEQHPSFEYTLGKAASKTLILVNEFIGNH</sequence>
<feature type="domain" description="SET" evidence="1">
    <location>
        <begin position="52"/>
        <end position="287"/>
    </location>
</feature>
<evidence type="ECO:0000259" key="1">
    <source>
        <dbReference type="PROSITE" id="PS50280"/>
    </source>
</evidence>
<dbReference type="Gene3D" id="1.10.220.160">
    <property type="match status" value="1"/>
</dbReference>
<dbReference type="InterPro" id="IPR046341">
    <property type="entry name" value="SET_dom_sf"/>
</dbReference>
<dbReference type="GO" id="GO:0008757">
    <property type="term" value="F:S-adenosylmethionine-dependent methyltransferase activity"/>
    <property type="evidence" value="ECO:0007669"/>
    <property type="project" value="UniProtKB-ARBA"/>
</dbReference>